<dbReference type="AlphaFoldDB" id="A0AAN9AM83"/>
<dbReference type="SUPFAM" id="SSF48726">
    <property type="entry name" value="Immunoglobulin"/>
    <property type="match status" value="1"/>
</dbReference>
<feature type="signal peptide" evidence="1">
    <location>
        <begin position="1"/>
        <end position="26"/>
    </location>
</feature>
<keyword evidence="1" id="KW-0732">Signal</keyword>
<dbReference type="Proteomes" id="UP001374579">
    <property type="component" value="Unassembled WGS sequence"/>
</dbReference>
<gene>
    <name evidence="2" type="ORF">V1264_024913</name>
</gene>
<accession>A0AAN9AM83</accession>
<dbReference type="InterPro" id="IPR036179">
    <property type="entry name" value="Ig-like_dom_sf"/>
</dbReference>
<dbReference type="Gene3D" id="2.60.40.10">
    <property type="entry name" value="Immunoglobulins"/>
    <property type="match status" value="1"/>
</dbReference>
<protein>
    <recommendedName>
        <fullName evidence="4">Ig-like domain-containing protein</fullName>
    </recommendedName>
</protein>
<evidence type="ECO:0000313" key="2">
    <source>
        <dbReference type="EMBL" id="KAK7089490.1"/>
    </source>
</evidence>
<proteinExistence type="predicted"/>
<feature type="chain" id="PRO_5042902482" description="Ig-like domain-containing protein" evidence="1">
    <location>
        <begin position="27"/>
        <end position="307"/>
    </location>
</feature>
<sequence>MKKEPDILNALTLSVLFLLFGLRSEAFTVERLGGLYQDTKYGPTVSRRLVCTMCIGSDVYRDYNLSWFVTKSASGRTTDTLLAANDTLKVSSDLYGVDLQTEGNITTYKLTLKTVQANMDGWYRCAAVAKTGEGRYGQNLRLTVLEDVKTLELFPPMGPPVTSDKEQPVNVSEGKYDVSCRSSGFNSYSAYVILRFDNDTLIKKAGIKSSTRNQTLSREVGAFRSYMDATATNLELTAAESGRRIICEATANFTGAITKRASFPLTIPKTLTLVYAKSGSPKTSTLAVGLGMTLAVLALAAKAGLCF</sequence>
<organism evidence="2 3">
    <name type="scientific">Littorina saxatilis</name>
    <dbReference type="NCBI Taxonomy" id="31220"/>
    <lineage>
        <taxon>Eukaryota</taxon>
        <taxon>Metazoa</taxon>
        <taxon>Spiralia</taxon>
        <taxon>Lophotrochozoa</taxon>
        <taxon>Mollusca</taxon>
        <taxon>Gastropoda</taxon>
        <taxon>Caenogastropoda</taxon>
        <taxon>Littorinimorpha</taxon>
        <taxon>Littorinoidea</taxon>
        <taxon>Littorinidae</taxon>
        <taxon>Littorina</taxon>
    </lineage>
</organism>
<name>A0AAN9AM83_9CAEN</name>
<dbReference type="InterPro" id="IPR013783">
    <property type="entry name" value="Ig-like_fold"/>
</dbReference>
<comment type="caution">
    <text evidence="2">The sequence shown here is derived from an EMBL/GenBank/DDBJ whole genome shotgun (WGS) entry which is preliminary data.</text>
</comment>
<reference evidence="2 3" key="1">
    <citation type="submission" date="2024-02" db="EMBL/GenBank/DDBJ databases">
        <title>Chromosome-scale genome assembly of the rough periwinkle Littorina saxatilis.</title>
        <authorList>
            <person name="De Jode A."/>
            <person name="Faria R."/>
            <person name="Formenti G."/>
            <person name="Sims Y."/>
            <person name="Smith T.P."/>
            <person name="Tracey A."/>
            <person name="Wood J.M.D."/>
            <person name="Zagrodzka Z.B."/>
            <person name="Johannesson K."/>
            <person name="Butlin R.K."/>
            <person name="Leder E.H."/>
        </authorList>
    </citation>
    <scope>NUCLEOTIDE SEQUENCE [LARGE SCALE GENOMIC DNA]</scope>
    <source>
        <strain evidence="2">Snail1</strain>
        <tissue evidence="2">Muscle</tissue>
    </source>
</reference>
<evidence type="ECO:0000256" key="1">
    <source>
        <dbReference type="SAM" id="SignalP"/>
    </source>
</evidence>
<evidence type="ECO:0008006" key="4">
    <source>
        <dbReference type="Google" id="ProtNLM"/>
    </source>
</evidence>
<keyword evidence="3" id="KW-1185">Reference proteome</keyword>
<evidence type="ECO:0000313" key="3">
    <source>
        <dbReference type="Proteomes" id="UP001374579"/>
    </source>
</evidence>
<dbReference type="EMBL" id="JBAMIC010001477">
    <property type="protein sequence ID" value="KAK7089490.1"/>
    <property type="molecule type" value="Genomic_DNA"/>
</dbReference>